<dbReference type="AlphaFoldDB" id="A0A9P4HHZ4"/>
<dbReference type="OrthoDB" id="3875902at2759"/>
<evidence type="ECO:0000313" key="3">
    <source>
        <dbReference type="Proteomes" id="UP000799777"/>
    </source>
</evidence>
<keyword evidence="3" id="KW-1185">Reference proteome</keyword>
<reference evidence="2" key="1">
    <citation type="journal article" date="2020" name="Stud. Mycol.">
        <title>101 Dothideomycetes genomes: a test case for predicting lifestyles and emergence of pathogens.</title>
        <authorList>
            <person name="Haridas S."/>
            <person name="Albert R."/>
            <person name="Binder M."/>
            <person name="Bloem J."/>
            <person name="Labutti K."/>
            <person name="Salamov A."/>
            <person name="Andreopoulos B."/>
            <person name="Baker S."/>
            <person name="Barry K."/>
            <person name="Bills G."/>
            <person name="Bluhm B."/>
            <person name="Cannon C."/>
            <person name="Castanera R."/>
            <person name="Culley D."/>
            <person name="Daum C."/>
            <person name="Ezra D."/>
            <person name="Gonzalez J."/>
            <person name="Henrissat B."/>
            <person name="Kuo A."/>
            <person name="Liang C."/>
            <person name="Lipzen A."/>
            <person name="Lutzoni F."/>
            <person name="Magnuson J."/>
            <person name="Mondo S."/>
            <person name="Nolan M."/>
            <person name="Ohm R."/>
            <person name="Pangilinan J."/>
            <person name="Park H.-J."/>
            <person name="Ramirez L."/>
            <person name="Alfaro M."/>
            <person name="Sun H."/>
            <person name="Tritt A."/>
            <person name="Yoshinaga Y."/>
            <person name="Zwiers L.-H."/>
            <person name="Turgeon B."/>
            <person name="Goodwin S."/>
            <person name="Spatafora J."/>
            <person name="Crous P."/>
            <person name="Grigoriev I."/>
        </authorList>
    </citation>
    <scope>NUCLEOTIDE SEQUENCE</scope>
    <source>
        <strain evidence="2">CBS 110217</strain>
    </source>
</reference>
<dbReference type="Proteomes" id="UP000799777">
    <property type="component" value="Unassembled WGS sequence"/>
</dbReference>
<dbReference type="EMBL" id="ML978157">
    <property type="protein sequence ID" value="KAF2035561.1"/>
    <property type="molecule type" value="Genomic_DNA"/>
</dbReference>
<organism evidence="2 3">
    <name type="scientific">Setomelanomma holmii</name>
    <dbReference type="NCBI Taxonomy" id="210430"/>
    <lineage>
        <taxon>Eukaryota</taxon>
        <taxon>Fungi</taxon>
        <taxon>Dikarya</taxon>
        <taxon>Ascomycota</taxon>
        <taxon>Pezizomycotina</taxon>
        <taxon>Dothideomycetes</taxon>
        <taxon>Pleosporomycetidae</taxon>
        <taxon>Pleosporales</taxon>
        <taxon>Pleosporineae</taxon>
        <taxon>Phaeosphaeriaceae</taxon>
        <taxon>Setomelanomma</taxon>
    </lineage>
</organism>
<feature type="compositionally biased region" description="Low complexity" evidence="1">
    <location>
        <begin position="1"/>
        <end position="28"/>
    </location>
</feature>
<evidence type="ECO:0000256" key="1">
    <source>
        <dbReference type="SAM" id="MobiDB-lite"/>
    </source>
</evidence>
<accession>A0A9P4HHZ4</accession>
<feature type="compositionally biased region" description="Low complexity" evidence="1">
    <location>
        <begin position="92"/>
        <end position="113"/>
    </location>
</feature>
<sequence length="429" mass="48032">SSSGTTTPISTRSSISYETNASSASTSSRPKRSSMKSNLKSIPCEMENINRRSSPATVRFADSESHSRPGPSTTQQGKRNGFPNPLLRYQHRPASSVAGSASSRSSSGPQAYSTLPPRGVPTPLPGHVQNTRTRVGQRYSAPVQSSRSRPRWSSVPLPADFTPPSVALEHRVSSFQSVASVSSVQSAPAALQSLPTNSPPGQYNLLEHYVPCLHDGCTVHYSHSLAYYLSQGAYSRSKLHGYCNHHATKELKDTNATLKRKWESLRQNAGRKTLPQIAAEFDEVLESFKQDRKSQDTELVARQKRIILGTAKFNTGRARNSEDTEWNWQYTPRHCTRASCHSHPYSPFANHLFAFYHTPRQSTFSPLRTLCPSCAKTEVEAFERLVGEKWSSRCGWDELEWEEWFGKVVGERERDRGFWEGAQERRGRE</sequence>
<proteinExistence type="predicted"/>
<gene>
    <name evidence="2" type="ORF">EK21DRAFT_40805</name>
</gene>
<feature type="region of interest" description="Disordered" evidence="1">
    <location>
        <begin position="1"/>
        <end position="156"/>
    </location>
</feature>
<name>A0A9P4HHZ4_9PLEO</name>
<feature type="non-terminal residue" evidence="2">
    <location>
        <position position="429"/>
    </location>
</feature>
<comment type="caution">
    <text evidence="2">The sequence shown here is derived from an EMBL/GenBank/DDBJ whole genome shotgun (WGS) entry which is preliminary data.</text>
</comment>
<feature type="compositionally biased region" description="Low complexity" evidence="1">
    <location>
        <begin position="145"/>
        <end position="154"/>
    </location>
</feature>
<evidence type="ECO:0000313" key="2">
    <source>
        <dbReference type="EMBL" id="KAF2035561.1"/>
    </source>
</evidence>
<protein>
    <submittedName>
        <fullName evidence="2">Uncharacterized protein</fullName>
    </submittedName>
</protein>
<feature type="non-terminal residue" evidence="2">
    <location>
        <position position="1"/>
    </location>
</feature>